<comment type="similarity">
    <text evidence="1">Belongs to the BlaI transcriptional regulatory family.</text>
</comment>
<dbReference type="InterPro" id="IPR036388">
    <property type="entry name" value="WH-like_DNA-bd_sf"/>
</dbReference>
<dbReference type="AlphaFoldDB" id="A0A542YIU7"/>
<dbReference type="EMBL" id="VFOM01000001">
    <property type="protein sequence ID" value="TQL48013.1"/>
    <property type="molecule type" value="Genomic_DNA"/>
</dbReference>
<accession>A0A542YIU7</accession>
<dbReference type="GO" id="GO:0045892">
    <property type="term" value="P:negative regulation of DNA-templated transcription"/>
    <property type="evidence" value="ECO:0007669"/>
    <property type="project" value="InterPro"/>
</dbReference>
<evidence type="ECO:0000313" key="6">
    <source>
        <dbReference type="Proteomes" id="UP000317998"/>
    </source>
</evidence>
<dbReference type="GO" id="GO:0003677">
    <property type="term" value="F:DNA binding"/>
    <property type="evidence" value="ECO:0007669"/>
    <property type="project" value="UniProtKB-KW"/>
</dbReference>
<dbReference type="Pfam" id="PF03965">
    <property type="entry name" value="Penicillinase_R"/>
    <property type="match status" value="1"/>
</dbReference>
<keyword evidence="4" id="KW-0804">Transcription</keyword>
<dbReference type="InterPro" id="IPR036390">
    <property type="entry name" value="WH_DNA-bd_sf"/>
</dbReference>
<dbReference type="Gene3D" id="6.10.140.850">
    <property type="match status" value="1"/>
</dbReference>
<reference evidence="5 6" key="1">
    <citation type="submission" date="2019-06" db="EMBL/GenBank/DDBJ databases">
        <title>Sequencing the genomes of 1000 actinobacteria strains.</title>
        <authorList>
            <person name="Klenk H.-P."/>
        </authorList>
    </citation>
    <scope>NUCLEOTIDE SEQUENCE [LARGE SCALE GENOMIC DNA]</scope>
    <source>
        <strain evidence="5 6">DSM 26477</strain>
    </source>
</reference>
<dbReference type="Gene3D" id="1.10.10.10">
    <property type="entry name" value="Winged helix-like DNA-binding domain superfamily/Winged helix DNA-binding domain"/>
    <property type="match status" value="1"/>
</dbReference>
<evidence type="ECO:0000256" key="4">
    <source>
        <dbReference type="ARBA" id="ARBA00023163"/>
    </source>
</evidence>
<evidence type="ECO:0000256" key="1">
    <source>
        <dbReference type="ARBA" id="ARBA00011046"/>
    </source>
</evidence>
<comment type="caution">
    <text evidence="5">The sequence shown here is derived from an EMBL/GenBank/DDBJ whole genome shotgun (WGS) entry which is preliminary data.</text>
</comment>
<evidence type="ECO:0000256" key="3">
    <source>
        <dbReference type="ARBA" id="ARBA00023125"/>
    </source>
</evidence>
<keyword evidence="2" id="KW-0805">Transcription regulation</keyword>
<keyword evidence="3" id="KW-0238">DNA-binding</keyword>
<dbReference type="OrthoDB" id="9813987at2"/>
<evidence type="ECO:0000256" key="2">
    <source>
        <dbReference type="ARBA" id="ARBA00023015"/>
    </source>
</evidence>
<name>A0A542YIU7_9MICO</name>
<dbReference type="SUPFAM" id="SSF46785">
    <property type="entry name" value="Winged helix' DNA-binding domain"/>
    <property type="match status" value="1"/>
</dbReference>
<dbReference type="InterPro" id="IPR005650">
    <property type="entry name" value="BlaI_family"/>
</dbReference>
<dbReference type="Proteomes" id="UP000317998">
    <property type="component" value="Unassembled WGS sequence"/>
</dbReference>
<keyword evidence="6" id="KW-1185">Reference proteome</keyword>
<evidence type="ECO:0000313" key="5">
    <source>
        <dbReference type="EMBL" id="TQL48013.1"/>
    </source>
</evidence>
<sequence>MSTRSTPPLGDLERAIMDLLWDSPAALSATELRDRLAAGETSPRELAVTTVLTVLSRLEKKDFVSRDRDARPHLYCAVTSRADHMAELMHEVLGAAPDREEVLARFLGQVRPDEVDALRRMLDKAAGPQV</sequence>
<proteinExistence type="inferred from homology"/>
<protein>
    <submittedName>
        <fullName evidence="5">Putative transcriptional regulator</fullName>
    </submittedName>
</protein>
<organism evidence="5 6">
    <name type="scientific">Homoserinimonas aerilata</name>
    <dbReference type="NCBI Taxonomy" id="1162970"/>
    <lineage>
        <taxon>Bacteria</taxon>
        <taxon>Bacillati</taxon>
        <taxon>Actinomycetota</taxon>
        <taxon>Actinomycetes</taxon>
        <taxon>Micrococcales</taxon>
        <taxon>Microbacteriaceae</taxon>
        <taxon>Homoserinimonas</taxon>
    </lineage>
</organism>
<dbReference type="RefSeq" id="WP_141880206.1">
    <property type="nucleotide sequence ID" value="NZ_VFOM01000001.1"/>
</dbReference>
<gene>
    <name evidence="5" type="ORF">FB562_1094</name>
</gene>